<evidence type="ECO:0000313" key="1">
    <source>
        <dbReference type="EMBL" id="GFY00947.1"/>
    </source>
</evidence>
<organism evidence="1 2">
    <name type="scientific">Trichonephila clavipes</name>
    <name type="common">Golden silk orbweaver</name>
    <name type="synonym">Nephila clavipes</name>
    <dbReference type="NCBI Taxonomy" id="2585209"/>
    <lineage>
        <taxon>Eukaryota</taxon>
        <taxon>Metazoa</taxon>
        <taxon>Ecdysozoa</taxon>
        <taxon>Arthropoda</taxon>
        <taxon>Chelicerata</taxon>
        <taxon>Arachnida</taxon>
        <taxon>Araneae</taxon>
        <taxon>Araneomorphae</taxon>
        <taxon>Entelegynae</taxon>
        <taxon>Araneoidea</taxon>
        <taxon>Nephilidae</taxon>
        <taxon>Trichonephila</taxon>
    </lineage>
</organism>
<name>A0A8X6RSH2_TRICX</name>
<dbReference type="PANTHER" id="PTHR33327">
    <property type="entry name" value="ENDONUCLEASE"/>
    <property type="match status" value="1"/>
</dbReference>
<sequence>MYEKLKNQLINRLSLSEEQRVRKLLGREKLGDRKPSQFLRHLRSLAGDIKIKHTLLRSLLLQRLPPHVQAILQRQSTLEPDQMTDMADRIMEVPLLTSKPSVNSIDPIVASASPRVSVTLESLAERVEDLAK</sequence>
<dbReference type="AlphaFoldDB" id="A0A8X6RSH2"/>
<protein>
    <submittedName>
        <fullName evidence="1">Uncharacterized protein</fullName>
    </submittedName>
</protein>
<reference evidence="1" key="1">
    <citation type="submission" date="2020-08" db="EMBL/GenBank/DDBJ databases">
        <title>Multicomponent nature underlies the extraordinary mechanical properties of spider dragline silk.</title>
        <authorList>
            <person name="Kono N."/>
            <person name="Nakamura H."/>
            <person name="Mori M."/>
            <person name="Yoshida Y."/>
            <person name="Ohtoshi R."/>
            <person name="Malay A.D."/>
            <person name="Moran D.A.P."/>
            <person name="Tomita M."/>
            <person name="Numata K."/>
            <person name="Arakawa K."/>
        </authorList>
    </citation>
    <scope>NUCLEOTIDE SEQUENCE</scope>
</reference>
<keyword evidence="2" id="KW-1185">Reference proteome</keyword>
<dbReference type="Proteomes" id="UP000887159">
    <property type="component" value="Unassembled WGS sequence"/>
</dbReference>
<gene>
    <name evidence="1" type="primary">M514_20815</name>
    <name evidence="1" type="ORF">TNCV_1363531</name>
</gene>
<evidence type="ECO:0000313" key="2">
    <source>
        <dbReference type="Proteomes" id="UP000887159"/>
    </source>
</evidence>
<comment type="caution">
    <text evidence="1">The sequence shown here is derived from an EMBL/GenBank/DDBJ whole genome shotgun (WGS) entry which is preliminary data.</text>
</comment>
<proteinExistence type="predicted"/>
<dbReference type="EMBL" id="BMAU01021224">
    <property type="protein sequence ID" value="GFY00947.1"/>
    <property type="molecule type" value="Genomic_DNA"/>
</dbReference>
<dbReference type="PANTHER" id="PTHR33327:SF3">
    <property type="entry name" value="RNA-DIRECTED DNA POLYMERASE"/>
    <property type="match status" value="1"/>
</dbReference>
<accession>A0A8X6RSH2</accession>